<dbReference type="FunCoup" id="A0A2T3B844">
    <property type="interactions" value="20"/>
</dbReference>
<dbReference type="Gene3D" id="2.60.40.640">
    <property type="match status" value="1"/>
</dbReference>
<organism evidence="4 5">
    <name type="scientific">Amorphotheca resinae ATCC 22711</name>
    <dbReference type="NCBI Taxonomy" id="857342"/>
    <lineage>
        <taxon>Eukaryota</taxon>
        <taxon>Fungi</taxon>
        <taxon>Dikarya</taxon>
        <taxon>Ascomycota</taxon>
        <taxon>Pezizomycotina</taxon>
        <taxon>Leotiomycetes</taxon>
        <taxon>Helotiales</taxon>
        <taxon>Amorphothecaceae</taxon>
        <taxon>Amorphotheca</taxon>
    </lineage>
</organism>
<feature type="compositionally biased region" description="Polar residues" evidence="2">
    <location>
        <begin position="255"/>
        <end position="264"/>
    </location>
</feature>
<dbReference type="EMBL" id="KZ679008">
    <property type="protein sequence ID" value="PSS23056.1"/>
    <property type="molecule type" value="Genomic_DNA"/>
</dbReference>
<proteinExistence type="inferred from homology"/>
<feature type="compositionally biased region" description="Low complexity" evidence="2">
    <location>
        <begin position="610"/>
        <end position="625"/>
    </location>
</feature>
<dbReference type="InterPro" id="IPR050357">
    <property type="entry name" value="Arrestin_domain-protein"/>
</dbReference>
<feature type="region of interest" description="Disordered" evidence="2">
    <location>
        <begin position="546"/>
        <end position="824"/>
    </location>
</feature>
<dbReference type="STRING" id="857342.A0A2T3B844"/>
<feature type="domain" description="Arrestin C-terminal-like" evidence="3">
    <location>
        <begin position="322"/>
        <end position="484"/>
    </location>
</feature>
<feature type="compositionally biased region" description="Low complexity" evidence="2">
    <location>
        <begin position="278"/>
        <end position="297"/>
    </location>
</feature>
<evidence type="ECO:0000259" key="3">
    <source>
        <dbReference type="SMART" id="SM01017"/>
    </source>
</evidence>
<dbReference type="GeneID" id="36576091"/>
<evidence type="ECO:0000256" key="1">
    <source>
        <dbReference type="ARBA" id="ARBA00037950"/>
    </source>
</evidence>
<dbReference type="SUPFAM" id="SSF81296">
    <property type="entry name" value="E set domains"/>
    <property type="match status" value="1"/>
</dbReference>
<dbReference type="GO" id="GO:0070086">
    <property type="term" value="P:ubiquitin-dependent endocytosis"/>
    <property type="evidence" value="ECO:0007669"/>
    <property type="project" value="TreeGrafter"/>
</dbReference>
<dbReference type="GO" id="GO:0005886">
    <property type="term" value="C:plasma membrane"/>
    <property type="evidence" value="ECO:0007669"/>
    <property type="project" value="TreeGrafter"/>
</dbReference>
<name>A0A2T3B844_AMORE</name>
<feature type="compositionally biased region" description="Basic and acidic residues" evidence="2">
    <location>
        <begin position="742"/>
        <end position="755"/>
    </location>
</feature>
<feature type="compositionally biased region" description="Pro residues" evidence="2">
    <location>
        <begin position="705"/>
        <end position="721"/>
    </location>
</feature>
<dbReference type="PANTHER" id="PTHR11188">
    <property type="entry name" value="ARRESTIN DOMAIN CONTAINING PROTEIN"/>
    <property type="match status" value="1"/>
</dbReference>
<feature type="compositionally biased region" description="Low complexity" evidence="2">
    <location>
        <begin position="722"/>
        <end position="731"/>
    </location>
</feature>
<dbReference type="Proteomes" id="UP000241818">
    <property type="component" value="Unassembled WGS sequence"/>
</dbReference>
<dbReference type="GO" id="GO:0005829">
    <property type="term" value="C:cytosol"/>
    <property type="evidence" value="ECO:0007669"/>
    <property type="project" value="TreeGrafter"/>
</dbReference>
<feature type="compositionally biased region" description="Pro residues" evidence="2">
    <location>
        <begin position="631"/>
        <end position="644"/>
    </location>
</feature>
<dbReference type="InParanoid" id="A0A2T3B844"/>
<feature type="region of interest" description="Disordered" evidence="2">
    <location>
        <begin position="196"/>
        <end position="318"/>
    </location>
</feature>
<dbReference type="AlphaFoldDB" id="A0A2T3B844"/>
<gene>
    <name evidence="4" type="ORF">M430DRAFT_48653</name>
</gene>
<protein>
    <recommendedName>
        <fullName evidence="3">Arrestin C-terminal-like domain-containing protein</fullName>
    </recommendedName>
</protein>
<dbReference type="Pfam" id="PF00339">
    <property type="entry name" value="Arrestin_N"/>
    <property type="match status" value="1"/>
</dbReference>
<dbReference type="InterPro" id="IPR011022">
    <property type="entry name" value="Arrestin_C-like"/>
</dbReference>
<dbReference type="InterPro" id="IPR014752">
    <property type="entry name" value="Arrestin-like_C"/>
</dbReference>
<feature type="compositionally biased region" description="Basic and acidic residues" evidence="2">
    <location>
        <begin position="654"/>
        <end position="665"/>
    </location>
</feature>
<dbReference type="PANTHER" id="PTHR11188:SF161">
    <property type="entry name" value="PH-RESPONSE REGULATOR PROTEIN PALF_RIM8"/>
    <property type="match status" value="1"/>
</dbReference>
<feature type="compositionally biased region" description="Low complexity" evidence="2">
    <location>
        <begin position="1"/>
        <end position="13"/>
    </location>
</feature>
<dbReference type="SMART" id="SM01017">
    <property type="entry name" value="Arrestin_C"/>
    <property type="match status" value="1"/>
</dbReference>
<dbReference type="InterPro" id="IPR011021">
    <property type="entry name" value="Arrestin-like_N"/>
</dbReference>
<feature type="compositionally biased region" description="Basic and acidic residues" evidence="2">
    <location>
        <begin position="599"/>
        <end position="609"/>
    </location>
</feature>
<evidence type="ECO:0000313" key="5">
    <source>
        <dbReference type="Proteomes" id="UP000241818"/>
    </source>
</evidence>
<dbReference type="OrthoDB" id="7785529at2759"/>
<reference evidence="4 5" key="1">
    <citation type="journal article" date="2018" name="New Phytol.">
        <title>Comparative genomics and transcriptomics depict ericoid mycorrhizal fungi as versatile saprotrophs and plant mutualists.</title>
        <authorList>
            <person name="Martino E."/>
            <person name="Morin E."/>
            <person name="Grelet G.A."/>
            <person name="Kuo A."/>
            <person name="Kohler A."/>
            <person name="Daghino S."/>
            <person name="Barry K.W."/>
            <person name="Cichocki N."/>
            <person name="Clum A."/>
            <person name="Dockter R.B."/>
            <person name="Hainaut M."/>
            <person name="Kuo R.C."/>
            <person name="LaButti K."/>
            <person name="Lindahl B.D."/>
            <person name="Lindquist E.A."/>
            <person name="Lipzen A."/>
            <person name="Khouja H.R."/>
            <person name="Magnuson J."/>
            <person name="Murat C."/>
            <person name="Ohm R.A."/>
            <person name="Singer S.W."/>
            <person name="Spatafora J.W."/>
            <person name="Wang M."/>
            <person name="Veneault-Fourrey C."/>
            <person name="Henrissat B."/>
            <person name="Grigoriev I.V."/>
            <person name="Martin F.M."/>
            <person name="Perotto S."/>
        </authorList>
    </citation>
    <scope>NUCLEOTIDE SEQUENCE [LARGE SCALE GENOMIC DNA]</scope>
    <source>
        <strain evidence="4 5">ATCC 22711</strain>
    </source>
</reference>
<dbReference type="GO" id="GO:0030674">
    <property type="term" value="F:protein-macromolecule adaptor activity"/>
    <property type="evidence" value="ECO:0007669"/>
    <property type="project" value="TreeGrafter"/>
</dbReference>
<feature type="region of interest" description="Disordered" evidence="2">
    <location>
        <begin position="1"/>
        <end position="22"/>
    </location>
</feature>
<dbReference type="InterPro" id="IPR014756">
    <property type="entry name" value="Ig_E-set"/>
</dbReference>
<evidence type="ECO:0000256" key="2">
    <source>
        <dbReference type="SAM" id="MobiDB-lite"/>
    </source>
</evidence>
<keyword evidence="5" id="KW-1185">Reference proteome</keyword>
<dbReference type="RefSeq" id="XP_024723102.1">
    <property type="nucleotide sequence ID" value="XM_024868010.1"/>
</dbReference>
<comment type="similarity">
    <text evidence="1">Belongs to the arrestin family. PalF/RIM8 subfamily.</text>
</comment>
<evidence type="ECO:0000313" key="4">
    <source>
        <dbReference type="EMBL" id="PSS23056.1"/>
    </source>
</evidence>
<sequence length="824" mass="89902">MCADVTPTSSSSPSPSPFASTGRSFLSRLTLPLKSRTRNLADFHIRPDEPYRQYSPGDLVKGAVVLTVVKPIRVTHLTVCLHGFARIFKHPNGANEPLPVDVVNRASTGRRRVQYFGDGYVSLFQDEVTLCGEGRLESGIYNFNFELEFPSKGLPTSIDFERGTISYMITSTITRPTSMAATSSCDKKLSLVETVDIGPMTPPKPRTISLEPISRRMRRRRTVKSKESSSQDASSELGSRTEAKRTAASPHPDESASQCGSTDHSVNRRSPVPSDILSTVSAATGTESTTSSSSEPSFGLGPAPSSAKSKRGSQCDSNSTFADKTITATIELLKSGCLPGDSLPLKISIKHTKAIKSLHGIIITLYRQGRIDSAPPLSLFVDIKGKAAEKMKHDEYYPKSKTGLAGLSLSSAGSSSLFRKDLSQTFAPIIVDPSTLTAVVNASVRVPEDVFPTICGVPGDMISFKYHVEVVVDLGGKLAGQQRHLPRVGMVTHPSNYGNAGGGRGDVQPNMLATWGGSIVDTDQVRREKSVVACLFEVIVGTTDSARKRGRGSRSVRREINDWPEEVPVTPSTRNDPIYEEPSRPNDAEDNGVEQYPHQYHEQSYEDRYPNYYPNDGYNYQQNYDSSNDLYPPPSHTQIPVPPPELEEEEGLDEKERVRRAEERLLPSQPPPDLNDVPSSSRTIIPPSVPSIPDEDDLYSASDAMPPPVSSTTQPPPPSSPFPDALSPFAPALEDLTPHASSTEDKQELERRRLLAEASAPTDFHADEEDDNAGEGSSSAVQLEPSAPILTEDEEEGGYGASYFHHPHHHHTMPGEETLPRYER</sequence>
<dbReference type="Pfam" id="PF02752">
    <property type="entry name" value="Arrestin_C"/>
    <property type="match status" value="1"/>
</dbReference>
<dbReference type="GO" id="GO:0031625">
    <property type="term" value="F:ubiquitin protein ligase binding"/>
    <property type="evidence" value="ECO:0007669"/>
    <property type="project" value="TreeGrafter"/>
</dbReference>
<accession>A0A2T3B844</accession>